<feature type="transmembrane region" description="Helical" evidence="7">
    <location>
        <begin position="47"/>
        <end position="64"/>
    </location>
</feature>
<feature type="transmembrane region" description="Helical" evidence="7">
    <location>
        <begin position="163"/>
        <end position="191"/>
    </location>
</feature>
<feature type="transmembrane region" description="Helical" evidence="7">
    <location>
        <begin position="132"/>
        <end position="151"/>
    </location>
</feature>
<evidence type="ECO:0000256" key="7">
    <source>
        <dbReference type="SAM" id="Phobius"/>
    </source>
</evidence>
<keyword evidence="4 7" id="KW-0812">Transmembrane</keyword>
<dbReference type="KEGG" id="mmn:midi_00308"/>
<keyword evidence="3" id="KW-1003">Cell membrane</keyword>
<feature type="transmembrane region" description="Helical" evidence="7">
    <location>
        <begin position="20"/>
        <end position="41"/>
    </location>
</feature>
<dbReference type="Pfam" id="PF01311">
    <property type="entry name" value="Bac_export_1"/>
    <property type="match status" value="1"/>
</dbReference>
<comment type="similarity">
    <text evidence="2">Belongs to the FliR/MopE/SpaR family.</text>
</comment>
<dbReference type="STRING" id="696127.midi_00308"/>
<keyword evidence="8" id="KW-0966">Cell projection</keyword>
<evidence type="ECO:0000313" key="9">
    <source>
        <dbReference type="Proteomes" id="UP000006639"/>
    </source>
</evidence>
<gene>
    <name evidence="8" type="primary">fliR</name>
    <name evidence="8" type="ordered locus">midi_00308</name>
</gene>
<organism evidence="8 9">
    <name type="scientific">Midichloria mitochondrii (strain IricVA)</name>
    <dbReference type="NCBI Taxonomy" id="696127"/>
    <lineage>
        <taxon>Bacteria</taxon>
        <taxon>Pseudomonadati</taxon>
        <taxon>Pseudomonadota</taxon>
        <taxon>Alphaproteobacteria</taxon>
        <taxon>Rickettsiales</taxon>
        <taxon>Candidatus Midichloriaceae</taxon>
        <taxon>Candidatus Midichloria</taxon>
    </lineage>
</organism>
<evidence type="ECO:0000256" key="1">
    <source>
        <dbReference type="ARBA" id="ARBA00004651"/>
    </source>
</evidence>
<dbReference type="PANTHER" id="PTHR30065:SF1">
    <property type="entry name" value="SURFACE PRESENTATION OF ANTIGENS PROTEIN SPAR"/>
    <property type="match status" value="1"/>
</dbReference>
<dbReference type="EMBL" id="CP002130">
    <property type="protein sequence ID" value="AEI88618.1"/>
    <property type="molecule type" value="Genomic_DNA"/>
</dbReference>
<keyword evidence="5 7" id="KW-1133">Transmembrane helix</keyword>
<dbReference type="InterPro" id="IPR002010">
    <property type="entry name" value="T3SS_IM_R"/>
</dbReference>
<evidence type="ECO:0000256" key="3">
    <source>
        <dbReference type="ARBA" id="ARBA00022475"/>
    </source>
</evidence>
<reference evidence="8 9" key="1">
    <citation type="journal article" date="2011" name="Mol. Biol. Evol.">
        <title>Phylogenomic evidence for the presence of a flagellum and cbb3 oxidase in the free-living mitochondrial ancestor.</title>
        <authorList>
            <person name="Sassera D."/>
            <person name="Lo N."/>
            <person name="Epis S."/>
            <person name="D'Auria G."/>
            <person name="Montagna M."/>
            <person name="Comandatore F."/>
            <person name="Horner D."/>
            <person name="Pereto J."/>
            <person name="Luciano A.M."/>
            <person name="Franciosi F."/>
            <person name="Ferri E."/>
            <person name="Crotti E."/>
            <person name="Bazzocchi C."/>
            <person name="Daffonchio D."/>
            <person name="Sacchi L."/>
            <person name="Moya A."/>
            <person name="Latorre A."/>
            <person name="Bandi C."/>
        </authorList>
    </citation>
    <scope>NUCLEOTIDE SEQUENCE [LARGE SCALE GENOMIC DNA]</scope>
    <source>
        <strain evidence="8 9">IricVA</strain>
    </source>
</reference>
<accession>F7XVB9</accession>
<dbReference type="PRINTS" id="PR00953">
    <property type="entry name" value="TYPE3IMRPROT"/>
</dbReference>
<name>F7XVB9_MIDMI</name>
<comment type="subcellular location">
    <subcellularLocation>
        <location evidence="1">Cell membrane</location>
        <topology evidence="1">Multi-pass membrane protein</topology>
    </subcellularLocation>
</comment>
<keyword evidence="8" id="KW-0969">Cilium</keyword>
<evidence type="ECO:0000313" key="8">
    <source>
        <dbReference type="EMBL" id="AEI88618.1"/>
    </source>
</evidence>
<dbReference type="HOGENOM" id="CLU_063626_3_0_5"/>
<dbReference type="GO" id="GO:0006605">
    <property type="term" value="P:protein targeting"/>
    <property type="evidence" value="ECO:0007669"/>
    <property type="project" value="InterPro"/>
</dbReference>
<keyword evidence="6 7" id="KW-0472">Membrane</keyword>
<protein>
    <submittedName>
        <fullName evidence="8">Flagellar biosynthesis protein fliR</fullName>
    </submittedName>
</protein>
<evidence type="ECO:0000256" key="6">
    <source>
        <dbReference type="ARBA" id="ARBA00023136"/>
    </source>
</evidence>
<dbReference type="GO" id="GO:0005886">
    <property type="term" value="C:plasma membrane"/>
    <property type="evidence" value="ECO:0007669"/>
    <property type="project" value="UniProtKB-SubCell"/>
</dbReference>
<evidence type="ECO:0000256" key="2">
    <source>
        <dbReference type="ARBA" id="ARBA00009772"/>
    </source>
</evidence>
<dbReference type="PANTHER" id="PTHR30065">
    <property type="entry name" value="FLAGELLAR BIOSYNTHETIC PROTEIN FLIR"/>
    <property type="match status" value="1"/>
</dbReference>
<keyword evidence="8" id="KW-0282">Flagellum</keyword>
<dbReference type="Proteomes" id="UP000006639">
    <property type="component" value="Chromosome"/>
</dbReference>
<evidence type="ECO:0000256" key="5">
    <source>
        <dbReference type="ARBA" id="ARBA00022989"/>
    </source>
</evidence>
<proteinExistence type="inferred from homology"/>
<sequence length="204" mass="22317">MIGGLQKNLIPSPADAIEMFLVIISEITIGIAFGMITKIILSAAYTAGHAISANMGLSTAMIFDPNHGDQGTIIGTLLNIIAVIIIINLSLHILIIESLIESYETLPIGSFFKYSESFTELIIKTVVTSWNVGIRFASPFIIISLLMYLSAGVLSRLMPQLQIFFLLLPAQVLVGFVVLTIFISSAMIWFIDEYKNFIAQLISS</sequence>
<dbReference type="AlphaFoldDB" id="F7XVB9"/>
<feature type="transmembrane region" description="Helical" evidence="7">
    <location>
        <begin position="76"/>
        <end position="96"/>
    </location>
</feature>
<evidence type="ECO:0000256" key="4">
    <source>
        <dbReference type="ARBA" id="ARBA00022692"/>
    </source>
</evidence>
<keyword evidence="9" id="KW-1185">Reference proteome</keyword>